<feature type="chain" id="PRO_5045463566" evidence="4">
    <location>
        <begin position="20"/>
        <end position="274"/>
    </location>
</feature>
<proteinExistence type="inferred from homology"/>
<name>A0ABY0IF78_9BACT</name>
<keyword evidence="6" id="KW-1185">Reference proteome</keyword>
<sequence>MKKTHIAALMILISGMTFATCDQSKFYSGLPTHLSGYEFKSKLSNLLTKTHRSLSYDDLHQAYTRSDRDKTYDGDNTILDMYSENPNGRDPYKFRAGQKKCGQYRNEGDCYNREHLFPQGLFGKRRPMKTDIFHVYPSDGKVNGMRSSYPFGEVGEARWISENGSKLGRSKDPAYRRTVFEPIDEFKGDIARAMLYFAVRYESRIPSFRYNDMTDGSRDQTYSTWFLKTLLKWHKQDPVSEHERYRNDQACRYQKNRNPFIDHPEWALAIWEVQ</sequence>
<accession>A0ABY0IF78</accession>
<evidence type="ECO:0000256" key="2">
    <source>
        <dbReference type="ARBA" id="ARBA00022722"/>
    </source>
</evidence>
<dbReference type="PANTHER" id="PTHR33607:SF2">
    <property type="entry name" value="ENDONUCLEASE-1"/>
    <property type="match status" value="1"/>
</dbReference>
<evidence type="ECO:0000256" key="3">
    <source>
        <dbReference type="ARBA" id="ARBA00022801"/>
    </source>
</evidence>
<evidence type="ECO:0000256" key="1">
    <source>
        <dbReference type="ARBA" id="ARBA00006429"/>
    </source>
</evidence>
<keyword evidence="3" id="KW-0378">Hydrolase</keyword>
<dbReference type="RefSeq" id="WP_115361131.1">
    <property type="nucleotide sequence ID" value="NZ_QDKL01000002.1"/>
</dbReference>
<gene>
    <name evidence="5" type="ORF">DAY19_07855</name>
</gene>
<keyword evidence="5" id="KW-0255">Endonuclease</keyword>
<reference evidence="6" key="1">
    <citation type="journal article" date="2019" name="Int. J. Syst. Evol. Microbiol.">
        <title>Halobacteriovorax valvorus sp. nov., a novel prokaryotic predator isolated from coastal seawater of China.</title>
        <authorList>
            <person name="Chen M.-X."/>
        </authorList>
    </citation>
    <scope>NUCLEOTIDE SEQUENCE [LARGE SCALE GENOMIC DNA]</scope>
    <source>
        <strain evidence="6">BL9</strain>
    </source>
</reference>
<organism evidence="5 6">
    <name type="scientific">Halobacteriovorax vibrionivorans</name>
    <dbReference type="NCBI Taxonomy" id="2152716"/>
    <lineage>
        <taxon>Bacteria</taxon>
        <taxon>Pseudomonadati</taxon>
        <taxon>Bdellovibrionota</taxon>
        <taxon>Bacteriovoracia</taxon>
        <taxon>Bacteriovoracales</taxon>
        <taxon>Halobacteriovoraceae</taxon>
        <taxon>Halobacteriovorax</taxon>
    </lineage>
</organism>
<dbReference type="InterPro" id="IPR007346">
    <property type="entry name" value="Endonuclease-I"/>
</dbReference>
<keyword evidence="2" id="KW-0540">Nuclease</keyword>
<dbReference type="PANTHER" id="PTHR33607">
    <property type="entry name" value="ENDONUCLEASE-1"/>
    <property type="match status" value="1"/>
</dbReference>
<keyword evidence="4" id="KW-0732">Signal</keyword>
<dbReference type="InterPro" id="IPR044925">
    <property type="entry name" value="His-Me_finger_sf"/>
</dbReference>
<evidence type="ECO:0000313" key="5">
    <source>
        <dbReference type="EMBL" id="RZF21593.1"/>
    </source>
</evidence>
<protein>
    <submittedName>
        <fullName evidence="5">Endonuclease I</fullName>
    </submittedName>
</protein>
<dbReference type="Pfam" id="PF04231">
    <property type="entry name" value="Endonuclease_1"/>
    <property type="match status" value="1"/>
</dbReference>
<comment type="similarity">
    <text evidence="1">Belongs to the EndA/NucM nuclease family.</text>
</comment>
<feature type="signal peptide" evidence="4">
    <location>
        <begin position="1"/>
        <end position="19"/>
    </location>
</feature>
<comment type="caution">
    <text evidence="5">The sequence shown here is derived from an EMBL/GenBank/DDBJ whole genome shotgun (WGS) entry which is preliminary data.</text>
</comment>
<dbReference type="Proteomes" id="UP000443582">
    <property type="component" value="Unassembled WGS sequence"/>
</dbReference>
<dbReference type="GO" id="GO:0004519">
    <property type="term" value="F:endonuclease activity"/>
    <property type="evidence" value="ECO:0007669"/>
    <property type="project" value="UniProtKB-KW"/>
</dbReference>
<dbReference type="EMBL" id="QDKL01000002">
    <property type="protein sequence ID" value="RZF21593.1"/>
    <property type="molecule type" value="Genomic_DNA"/>
</dbReference>
<evidence type="ECO:0000256" key="4">
    <source>
        <dbReference type="SAM" id="SignalP"/>
    </source>
</evidence>
<dbReference type="SUPFAM" id="SSF54060">
    <property type="entry name" value="His-Me finger endonucleases"/>
    <property type="match status" value="1"/>
</dbReference>
<evidence type="ECO:0000313" key="6">
    <source>
        <dbReference type="Proteomes" id="UP000443582"/>
    </source>
</evidence>